<keyword evidence="2" id="KW-1133">Transmembrane helix</keyword>
<evidence type="ECO:0000256" key="2">
    <source>
        <dbReference type="SAM" id="Phobius"/>
    </source>
</evidence>
<feature type="transmembrane region" description="Helical" evidence="2">
    <location>
        <begin position="166"/>
        <end position="183"/>
    </location>
</feature>
<dbReference type="OrthoDB" id="419711at2759"/>
<dbReference type="EMBL" id="FN649727">
    <property type="protein sequence ID" value="CBJ25729.1"/>
    <property type="molecule type" value="Genomic_DNA"/>
</dbReference>
<dbReference type="PANTHER" id="PTHR12242:SF1">
    <property type="entry name" value="MYND-TYPE DOMAIN-CONTAINING PROTEIN"/>
    <property type="match status" value="1"/>
</dbReference>
<sequence length="310" mass="34656">MGCCSVTAPDLALRAATSRFLKPGPFVAFKGLFVAYFLIWCFLWPLDYTSMYLFATYWVWYTGTAYFALSFATACAHFRRWSAATQARAPDNGSAGGGSDRPGPSWSNLTGDVSTPALRTRIHPLEQAVLAIQLFTWNVACLGSLFVAIIYWSSLYTGTPITSVDMNAHTLIAFVMVADQMLVATPFRIRDMWKAEVFAITYLVYSLLWYFLEQELIYVILDWDRHFWEAFSYSVAGIFVLIPATSVLHYYIFRLRESIYATCRQRAEASSGVLNDRLLSAEDGGSSTQSESVTSHVPQTGTDLAAIETV</sequence>
<keyword evidence="2" id="KW-0812">Transmembrane</keyword>
<dbReference type="InParanoid" id="D7G736"/>
<evidence type="ECO:0000313" key="3">
    <source>
        <dbReference type="EMBL" id="CBJ25729.1"/>
    </source>
</evidence>
<dbReference type="GO" id="GO:0016020">
    <property type="term" value="C:membrane"/>
    <property type="evidence" value="ECO:0007669"/>
    <property type="project" value="TreeGrafter"/>
</dbReference>
<keyword evidence="2" id="KW-0472">Membrane</keyword>
<feature type="region of interest" description="Disordered" evidence="1">
    <location>
        <begin position="281"/>
        <end position="302"/>
    </location>
</feature>
<gene>
    <name evidence="3" type="ORF">Esi_0008_0193</name>
</gene>
<feature type="transmembrane region" description="Helical" evidence="2">
    <location>
        <begin position="128"/>
        <end position="154"/>
    </location>
</feature>
<dbReference type="Proteomes" id="UP000002630">
    <property type="component" value="Linkage Group LG02"/>
</dbReference>
<dbReference type="OMA" id="VRTYTRY"/>
<accession>D7G736</accession>
<feature type="transmembrane region" description="Helical" evidence="2">
    <location>
        <begin position="27"/>
        <end position="46"/>
    </location>
</feature>
<protein>
    <submittedName>
        <fullName evidence="3">Uncharacterized protein</fullName>
    </submittedName>
</protein>
<feature type="transmembrane region" description="Helical" evidence="2">
    <location>
        <begin position="195"/>
        <end position="212"/>
    </location>
</feature>
<organism evidence="3 4">
    <name type="scientific">Ectocarpus siliculosus</name>
    <name type="common">Brown alga</name>
    <name type="synonym">Conferva siliculosa</name>
    <dbReference type="NCBI Taxonomy" id="2880"/>
    <lineage>
        <taxon>Eukaryota</taxon>
        <taxon>Sar</taxon>
        <taxon>Stramenopiles</taxon>
        <taxon>Ochrophyta</taxon>
        <taxon>PX clade</taxon>
        <taxon>Phaeophyceae</taxon>
        <taxon>Ectocarpales</taxon>
        <taxon>Ectocarpaceae</taxon>
        <taxon>Ectocarpus</taxon>
    </lineage>
</organism>
<dbReference type="AlphaFoldDB" id="D7G736"/>
<evidence type="ECO:0000256" key="1">
    <source>
        <dbReference type="SAM" id="MobiDB-lite"/>
    </source>
</evidence>
<evidence type="ECO:0000313" key="4">
    <source>
        <dbReference type="Proteomes" id="UP000002630"/>
    </source>
</evidence>
<reference evidence="3 4" key="1">
    <citation type="journal article" date="2010" name="Nature">
        <title>The Ectocarpus genome and the independent evolution of multicellularity in brown algae.</title>
        <authorList>
            <person name="Cock J.M."/>
            <person name="Sterck L."/>
            <person name="Rouze P."/>
            <person name="Scornet D."/>
            <person name="Allen A.E."/>
            <person name="Amoutzias G."/>
            <person name="Anthouard V."/>
            <person name="Artiguenave F."/>
            <person name="Aury J.M."/>
            <person name="Badger J.H."/>
            <person name="Beszteri B."/>
            <person name="Billiau K."/>
            <person name="Bonnet E."/>
            <person name="Bothwell J.H."/>
            <person name="Bowler C."/>
            <person name="Boyen C."/>
            <person name="Brownlee C."/>
            <person name="Carrano C.J."/>
            <person name="Charrier B."/>
            <person name="Cho G.Y."/>
            <person name="Coelho S.M."/>
            <person name="Collen J."/>
            <person name="Corre E."/>
            <person name="Da Silva C."/>
            <person name="Delage L."/>
            <person name="Delaroque N."/>
            <person name="Dittami S.M."/>
            <person name="Doulbeau S."/>
            <person name="Elias M."/>
            <person name="Farnham G."/>
            <person name="Gachon C.M."/>
            <person name="Gschloessl B."/>
            <person name="Heesch S."/>
            <person name="Jabbari K."/>
            <person name="Jubin C."/>
            <person name="Kawai H."/>
            <person name="Kimura K."/>
            <person name="Kloareg B."/>
            <person name="Kupper F.C."/>
            <person name="Lang D."/>
            <person name="Le Bail A."/>
            <person name="Leblanc C."/>
            <person name="Lerouge P."/>
            <person name="Lohr M."/>
            <person name="Lopez P.J."/>
            <person name="Martens C."/>
            <person name="Maumus F."/>
            <person name="Michel G."/>
            <person name="Miranda-Saavedra D."/>
            <person name="Morales J."/>
            <person name="Moreau H."/>
            <person name="Motomura T."/>
            <person name="Nagasato C."/>
            <person name="Napoli C.A."/>
            <person name="Nelson D.R."/>
            <person name="Nyvall-Collen P."/>
            <person name="Peters A.F."/>
            <person name="Pommier C."/>
            <person name="Potin P."/>
            <person name="Poulain J."/>
            <person name="Quesneville H."/>
            <person name="Read B."/>
            <person name="Rensing S.A."/>
            <person name="Ritter A."/>
            <person name="Rousvoal S."/>
            <person name="Samanta M."/>
            <person name="Samson G."/>
            <person name="Schroeder D.C."/>
            <person name="Segurens B."/>
            <person name="Strittmatter M."/>
            <person name="Tonon T."/>
            <person name="Tregear J.W."/>
            <person name="Valentin K."/>
            <person name="von Dassow P."/>
            <person name="Yamagishi T."/>
            <person name="Van de Peer Y."/>
            <person name="Wincker P."/>
        </authorList>
    </citation>
    <scope>NUCLEOTIDE SEQUENCE [LARGE SCALE GENOMIC DNA]</scope>
    <source>
        <strain evidence="4">Ec32 / CCAP1310/4</strain>
    </source>
</reference>
<feature type="transmembrane region" description="Helical" evidence="2">
    <location>
        <begin position="232"/>
        <end position="252"/>
    </location>
</feature>
<feature type="transmembrane region" description="Helical" evidence="2">
    <location>
        <begin position="58"/>
        <end position="78"/>
    </location>
</feature>
<dbReference type="PANTHER" id="PTHR12242">
    <property type="entry name" value="OS02G0130600 PROTEIN-RELATED"/>
    <property type="match status" value="1"/>
</dbReference>
<keyword evidence="4" id="KW-1185">Reference proteome</keyword>
<feature type="compositionally biased region" description="Polar residues" evidence="1">
    <location>
        <begin position="285"/>
        <end position="302"/>
    </location>
</feature>
<dbReference type="EMBL" id="FN649035">
    <property type="protein sequence ID" value="CBJ25729.1"/>
    <property type="molecule type" value="Genomic_DNA"/>
</dbReference>
<dbReference type="STRING" id="2880.D7G736"/>
<name>D7G736_ECTSI</name>
<proteinExistence type="predicted"/>